<dbReference type="Proteomes" id="UP000003009">
    <property type="component" value="Unassembled WGS sequence"/>
</dbReference>
<dbReference type="HOGENOM" id="CLU_2788343_0_0_4"/>
<evidence type="ECO:0000313" key="2">
    <source>
        <dbReference type="Proteomes" id="UP000003009"/>
    </source>
</evidence>
<name>C4GED7_9NEIS</name>
<dbReference type="EMBL" id="ACJW02000001">
    <property type="protein sequence ID" value="EEP69547.1"/>
    <property type="molecule type" value="Genomic_DNA"/>
</dbReference>
<dbReference type="STRING" id="629741.GCWU000324_00020"/>
<accession>C4GED7</accession>
<comment type="caution">
    <text evidence="1">The sequence shown here is derived from an EMBL/GenBank/DDBJ whole genome shotgun (WGS) entry which is preliminary data.</text>
</comment>
<reference evidence="1" key="1">
    <citation type="submission" date="2009-04" db="EMBL/GenBank/DDBJ databases">
        <authorList>
            <person name="Weinstock G."/>
            <person name="Sodergren E."/>
            <person name="Clifton S."/>
            <person name="Fulton L."/>
            <person name="Fulton B."/>
            <person name="Courtney L."/>
            <person name="Fronick C."/>
            <person name="Harrison M."/>
            <person name="Strong C."/>
            <person name="Farmer C."/>
            <person name="Delahaunty K."/>
            <person name="Markovic C."/>
            <person name="Hall O."/>
            <person name="Minx P."/>
            <person name="Tomlinson C."/>
            <person name="Mitreva M."/>
            <person name="Nelson J."/>
            <person name="Hou S."/>
            <person name="Wollam A."/>
            <person name="Pepin K.H."/>
            <person name="Johnson M."/>
            <person name="Bhonagiri V."/>
            <person name="Nash W.E."/>
            <person name="Warren W."/>
            <person name="Chinwalla A."/>
            <person name="Mardis E.R."/>
            <person name="Wilson R.K."/>
        </authorList>
    </citation>
    <scope>NUCLEOTIDE SEQUENCE [LARGE SCALE GENOMIC DNA]</scope>
    <source>
        <strain evidence="1">ATCC 51147</strain>
    </source>
</reference>
<gene>
    <name evidence="1" type="ORF">GCWU000324_00020</name>
</gene>
<evidence type="ECO:0000313" key="1">
    <source>
        <dbReference type="EMBL" id="EEP69547.1"/>
    </source>
</evidence>
<organism evidence="1 2">
    <name type="scientific">Kingella oralis ATCC 51147</name>
    <dbReference type="NCBI Taxonomy" id="629741"/>
    <lineage>
        <taxon>Bacteria</taxon>
        <taxon>Pseudomonadati</taxon>
        <taxon>Pseudomonadota</taxon>
        <taxon>Betaproteobacteria</taxon>
        <taxon>Neisseriales</taxon>
        <taxon>Neisseriaceae</taxon>
        <taxon>Kingella</taxon>
    </lineage>
</organism>
<protein>
    <submittedName>
        <fullName evidence="1">Uncharacterized protein</fullName>
    </submittedName>
</protein>
<proteinExistence type="predicted"/>
<sequence>MHDKVDQIPEQKEMYSQETLCYMGLDKDGQLIMMTDRHHLVLSPNESTLRQHQAKIFAKMNRWAQQYP</sequence>
<dbReference type="AlphaFoldDB" id="C4GED7"/>
<keyword evidence="2" id="KW-1185">Reference proteome</keyword>